<name>A0A2S7IQU0_9BACT</name>
<feature type="domain" description="Signal transduction histidine kinase internal region" evidence="2">
    <location>
        <begin position="159"/>
        <end position="234"/>
    </location>
</feature>
<evidence type="ECO:0000313" key="3">
    <source>
        <dbReference type="EMBL" id="PQA59998.1"/>
    </source>
</evidence>
<feature type="transmembrane region" description="Helical" evidence="1">
    <location>
        <begin position="41"/>
        <end position="63"/>
    </location>
</feature>
<evidence type="ECO:0000256" key="1">
    <source>
        <dbReference type="SAM" id="Phobius"/>
    </source>
</evidence>
<protein>
    <submittedName>
        <fullName evidence="3">Sensor protein lytS</fullName>
    </submittedName>
</protein>
<gene>
    <name evidence="3" type="ORF">C5O19_10355</name>
</gene>
<dbReference type="Proteomes" id="UP000239590">
    <property type="component" value="Unassembled WGS sequence"/>
</dbReference>
<organism evidence="3 4">
    <name type="scientific">Siphonobacter curvatus</name>
    <dbReference type="NCBI Taxonomy" id="2094562"/>
    <lineage>
        <taxon>Bacteria</taxon>
        <taxon>Pseudomonadati</taxon>
        <taxon>Bacteroidota</taxon>
        <taxon>Cytophagia</taxon>
        <taxon>Cytophagales</taxon>
        <taxon>Cytophagaceae</taxon>
        <taxon>Siphonobacter</taxon>
    </lineage>
</organism>
<sequence length="341" mass="39438">MKQWARFDRYDFLIYLLNYPALIIANYIIFGATYFQHRSLFVSTTLIANGWGLVVFVTLTLWMKFMRFCYGAPDEFGQRLLYSMLGYVAVMMSVILGVFWVYDQLGYLYNPDKIPWVLMIGFVTNVTSAGCHESIFTYNQLRESTRREVVLKELNMQQQMDVLKQQVNPHFLFNSLNSLIALIGENPVQAETFAQELSSVYRYVLRANEQDLTDLHTELEFIRSYAHLLRTRHGAGFQLVSQIDPQYRRYQLPPLTLQLLVENAVKHNVVLGSQPLRVEIHTDELANLYVRNNLQPKKQRLPSNGVGLTNIVRKYQMLGQAQPSVRQEAGQFVVALPLIPV</sequence>
<evidence type="ECO:0000313" key="4">
    <source>
        <dbReference type="Proteomes" id="UP000239590"/>
    </source>
</evidence>
<dbReference type="GO" id="GO:0016020">
    <property type="term" value="C:membrane"/>
    <property type="evidence" value="ECO:0007669"/>
    <property type="project" value="InterPro"/>
</dbReference>
<reference evidence="4" key="1">
    <citation type="submission" date="2018-02" db="EMBL/GenBank/DDBJ databases">
        <title>Genome sequencing of Solimonas sp. HR-BB.</title>
        <authorList>
            <person name="Lee Y."/>
            <person name="Jeon C.O."/>
        </authorList>
    </citation>
    <scope>NUCLEOTIDE SEQUENCE [LARGE SCALE GENOMIC DNA]</scope>
    <source>
        <strain evidence="4">HR-U</strain>
    </source>
</reference>
<evidence type="ECO:0000259" key="2">
    <source>
        <dbReference type="Pfam" id="PF06580"/>
    </source>
</evidence>
<accession>A0A2S7IQU0</accession>
<dbReference type="InterPro" id="IPR010559">
    <property type="entry name" value="Sig_transdc_His_kin_internal"/>
</dbReference>
<dbReference type="OrthoDB" id="9809908at2"/>
<comment type="caution">
    <text evidence="3">The sequence shown here is derived from an EMBL/GenBank/DDBJ whole genome shotgun (WGS) entry which is preliminary data.</text>
</comment>
<dbReference type="GO" id="GO:0000155">
    <property type="term" value="F:phosphorelay sensor kinase activity"/>
    <property type="evidence" value="ECO:0007669"/>
    <property type="project" value="InterPro"/>
</dbReference>
<dbReference type="EMBL" id="PTRA01000001">
    <property type="protein sequence ID" value="PQA59998.1"/>
    <property type="molecule type" value="Genomic_DNA"/>
</dbReference>
<dbReference type="PANTHER" id="PTHR34220:SF7">
    <property type="entry name" value="SENSOR HISTIDINE KINASE YPDA"/>
    <property type="match status" value="1"/>
</dbReference>
<dbReference type="AlphaFoldDB" id="A0A2S7IQU0"/>
<dbReference type="PANTHER" id="PTHR34220">
    <property type="entry name" value="SENSOR HISTIDINE KINASE YPDA"/>
    <property type="match status" value="1"/>
</dbReference>
<keyword evidence="1" id="KW-1133">Transmembrane helix</keyword>
<keyword evidence="1" id="KW-0812">Transmembrane</keyword>
<dbReference type="RefSeq" id="WP_104711906.1">
    <property type="nucleotide sequence ID" value="NZ_PTRA01000001.1"/>
</dbReference>
<dbReference type="Pfam" id="PF06580">
    <property type="entry name" value="His_kinase"/>
    <property type="match status" value="1"/>
</dbReference>
<feature type="transmembrane region" description="Helical" evidence="1">
    <location>
        <begin position="84"/>
        <end position="102"/>
    </location>
</feature>
<dbReference type="InterPro" id="IPR050640">
    <property type="entry name" value="Bact_2-comp_sensor_kinase"/>
</dbReference>
<feature type="transmembrane region" description="Helical" evidence="1">
    <location>
        <begin position="12"/>
        <end position="35"/>
    </location>
</feature>
<feature type="transmembrane region" description="Helical" evidence="1">
    <location>
        <begin position="114"/>
        <end position="138"/>
    </location>
</feature>
<proteinExistence type="predicted"/>
<keyword evidence="4" id="KW-1185">Reference proteome</keyword>
<keyword evidence="1" id="KW-0472">Membrane</keyword>